<dbReference type="InterPro" id="IPR036116">
    <property type="entry name" value="FN3_sf"/>
</dbReference>
<organism evidence="2 3">
    <name type="scientific">Kaistia soli DSM 19436</name>
    <dbReference type="NCBI Taxonomy" id="1122133"/>
    <lineage>
        <taxon>Bacteria</taxon>
        <taxon>Pseudomonadati</taxon>
        <taxon>Pseudomonadota</taxon>
        <taxon>Alphaproteobacteria</taxon>
        <taxon>Hyphomicrobiales</taxon>
        <taxon>Kaistiaceae</taxon>
        <taxon>Kaistia</taxon>
    </lineage>
</organism>
<protein>
    <recommendedName>
        <fullName evidence="1">Fibronectin type-III domain-containing protein</fullName>
    </recommendedName>
</protein>
<evidence type="ECO:0000313" key="2">
    <source>
        <dbReference type="EMBL" id="SHF03031.1"/>
    </source>
</evidence>
<reference evidence="2 3" key="1">
    <citation type="submission" date="2016-11" db="EMBL/GenBank/DDBJ databases">
        <authorList>
            <person name="Jaros S."/>
            <person name="Januszkiewicz K."/>
            <person name="Wedrychowicz H."/>
        </authorList>
    </citation>
    <scope>NUCLEOTIDE SEQUENCE [LARGE SCALE GENOMIC DNA]</scope>
    <source>
        <strain evidence="2 3">DSM 19436</strain>
    </source>
</reference>
<sequence>MPSPPWAARAPGAPVIVAVQSGSASVAIDSGSAPTPLLVRLRPGPGFVPVHHYVVTATPAGGAPIEVTVPAASARAQFNDIAAGTEVAITAVAVNAYGVESDPVDQSGVIVQVRDDLPANAVNLRYTGLVGGVRRFTWDADPASTAAQLNRISQFVMRSRPGSGWSWADLRPMRLLVGYPPFDTVEPLTAGPHTIGIAAADIYGRLSLVPAVVDVTLDTSAESRVGKLDLSNPANSAWI</sequence>
<dbReference type="Gene3D" id="2.60.40.10">
    <property type="entry name" value="Immunoglobulins"/>
    <property type="match status" value="1"/>
</dbReference>
<accession>A0A1M4YB42</accession>
<dbReference type="PROSITE" id="PS50853">
    <property type="entry name" value="FN3"/>
    <property type="match status" value="1"/>
</dbReference>
<dbReference type="InterPro" id="IPR003961">
    <property type="entry name" value="FN3_dom"/>
</dbReference>
<keyword evidence="3" id="KW-1185">Reference proteome</keyword>
<dbReference type="RefSeq" id="WP_073052011.1">
    <property type="nucleotide sequence ID" value="NZ_FQUP01000001.1"/>
</dbReference>
<dbReference type="OrthoDB" id="8678477at2"/>
<dbReference type="AlphaFoldDB" id="A0A1M4YB42"/>
<dbReference type="InterPro" id="IPR013783">
    <property type="entry name" value="Ig-like_fold"/>
</dbReference>
<dbReference type="EMBL" id="FQUP01000001">
    <property type="protein sequence ID" value="SHF03031.1"/>
    <property type="molecule type" value="Genomic_DNA"/>
</dbReference>
<evidence type="ECO:0000259" key="1">
    <source>
        <dbReference type="PROSITE" id="PS50853"/>
    </source>
</evidence>
<dbReference type="SUPFAM" id="SSF49265">
    <property type="entry name" value="Fibronectin type III"/>
    <property type="match status" value="1"/>
</dbReference>
<dbReference type="STRING" id="1122133.SAMN02745157_1475"/>
<proteinExistence type="predicted"/>
<dbReference type="Proteomes" id="UP000184485">
    <property type="component" value="Unassembled WGS sequence"/>
</dbReference>
<name>A0A1M4YB42_9HYPH</name>
<gene>
    <name evidence="2" type="ORF">SAMN02745157_1475</name>
</gene>
<feature type="domain" description="Fibronectin type-III" evidence="1">
    <location>
        <begin position="10"/>
        <end position="116"/>
    </location>
</feature>
<evidence type="ECO:0000313" key="3">
    <source>
        <dbReference type="Proteomes" id="UP000184485"/>
    </source>
</evidence>